<dbReference type="RefSeq" id="WP_079569716.1">
    <property type="nucleotide sequence ID" value="NZ_LT670818.1"/>
</dbReference>
<keyword evidence="1" id="KW-0812">Transmembrane</keyword>
<organism evidence="2 3">
    <name type="scientific">Bradyrhizobium erythrophlei</name>
    <dbReference type="NCBI Taxonomy" id="1437360"/>
    <lineage>
        <taxon>Bacteria</taxon>
        <taxon>Pseudomonadati</taxon>
        <taxon>Pseudomonadota</taxon>
        <taxon>Alphaproteobacteria</taxon>
        <taxon>Hyphomicrobiales</taxon>
        <taxon>Nitrobacteraceae</taxon>
        <taxon>Bradyrhizobium</taxon>
    </lineage>
</organism>
<dbReference type="AlphaFoldDB" id="A0A1M5RS93"/>
<reference evidence="2 3" key="1">
    <citation type="submission" date="2016-11" db="EMBL/GenBank/DDBJ databases">
        <authorList>
            <person name="Jaros S."/>
            <person name="Januszkiewicz K."/>
            <person name="Wedrychowicz H."/>
        </authorList>
    </citation>
    <scope>NUCLEOTIDE SEQUENCE [LARGE SCALE GENOMIC DNA]</scope>
    <source>
        <strain evidence="2 3">GAS242</strain>
    </source>
</reference>
<dbReference type="EMBL" id="LT670818">
    <property type="protein sequence ID" value="SHH28988.1"/>
    <property type="molecule type" value="Genomic_DNA"/>
</dbReference>
<evidence type="ECO:0000256" key="1">
    <source>
        <dbReference type="SAM" id="Phobius"/>
    </source>
</evidence>
<gene>
    <name evidence="2" type="ORF">SAMN05444169_6726</name>
</gene>
<evidence type="ECO:0000313" key="3">
    <source>
        <dbReference type="Proteomes" id="UP000190675"/>
    </source>
</evidence>
<name>A0A1M5RS93_9BRAD</name>
<proteinExistence type="predicted"/>
<dbReference type="Pfam" id="PF12570">
    <property type="entry name" value="DUF3750"/>
    <property type="match status" value="1"/>
</dbReference>
<keyword evidence="1" id="KW-0472">Membrane</keyword>
<keyword evidence="1" id="KW-1133">Transmembrane helix</keyword>
<dbReference type="Proteomes" id="UP000190675">
    <property type="component" value="Chromosome I"/>
</dbReference>
<dbReference type="InterPro" id="IPR022224">
    <property type="entry name" value="DUF3750"/>
</dbReference>
<evidence type="ECO:0000313" key="2">
    <source>
        <dbReference type="EMBL" id="SHH28988.1"/>
    </source>
</evidence>
<evidence type="ECO:0008006" key="4">
    <source>
        <dbReference type="Google" id="ProtNLM"/>
    </source>
</evidence>
<sequence>MHPGFRFHERATRILFGRPLGIAGLFVLIFFVLPISLRASWFFFEKRVSKANSYDVGSADMSTTGLLPAAESHPSARVLIMSVPLSGERGKFLTHNWVVLKRENAASWNRYEVLGFASRDADGALNGRWLDNAPTLNRYAADGRWFGRSPVVIADAEGPAAAAMIPRIEAVIENYEAMAGHYRSWPGPNSNTFVEVVLRAAPELGASLPPTAIGKDFRPGIFLGRTDSRTGVEADLWGMLGVKIGWVEGLEINLFSLIAGLDLRQPALKLPGFGRIDLTASAVTKNAAFDRLAFKKVQPSSVGEGPRRE</sequence>
<protein>
    <recommendedName>
        <fullName evidence="4">DUF3750 domain-containing protein</fullName>
    </recommendedName>
</protein>
<feature type="transmembrane region" description="Helical" evidence="1">
    <location>
        <begin position="20"/>
        <end position="44"/>
    </location>
</feature>
<accession>A0A1M5RS93</accession>